<organism evidence="2 3">
    <name type="scientific">Paenibacillus uliginis N3/975</name>
    <dbReference type="NCBI Taxonomy" id="1313296"/>
    <lineage>
        <taxon>Bacteria</taxon>
        <taxon>Bacillati</taxon>
        <taxon>Bacillota</taxon>
        <taxon>Bacilli</taxon>
        <taxon>Bacillales</taxon>
        <taxon>Paenibacillaceae</taxon>
        <taxon>Paenibacillus</taxon>
    </lineage>
</organism>
<evidence type="ECO:0000313" key="3">
    <source>
        <dbReference type="Proteomes" id="UP000192940"/>
    </source>
</evidence>
<protein>
    <submittedName>
        <fullName evidence="2">Transposase, IS605 OrfB family, central region</fullName>
    </submittedName>
</protein>
<dbReference type="EMBL" id="LT840184">
    <property type="protein sequence ID" value="SMF63816.1"/>
    <property type="molecule type" value="Genomic_DNA"/>
</dbReference>
<dbReference type="AlphaFoldDB" id="A0A1X7G4J7"/>
<dbReference type="STRING" id="1313296.SAMN05661091_0015"/>
<keyword evidence="1" id="KW-0238">DNA-binding</keyword>
<evidence type="ECO:0000256" key="1">
    <source>
        <dbReference type="ARBA" id="ARBA00023125"/>
    </source>
</evidence>
<keyword evidence="3" id="KW-1185">Reference proteome</keyword>
<sequence length="108" mass="12444">HRRIKDLFHKTSHYIVRLAAEEKIGTIVIGYNQGWKVESDMGRSNNQSFCYIPHQMLVSMIRYKAAALGIEVILTEEAYTSKASFLDHDPLPKYEEGVTRAFSGKRQR</sequence>
<dbReference type="InterPro" id="IPR010095">
    <property type="entry name" value="Cas12f1-like_TNB"/>
</dbReference>
<gene>
    <name evidence="2" type="ORF">SAMN05661091_0015</name>
</gene>
<dbReference type="GO" id="GO:0003677">
    <property type="term" value="F:DNA binding"/>
    <property type="evidence" value="ECO:0007669"/>
    <property type="project" value="UniProtKB-KW"/>
</dbReference>
<accession>A0A1X7G4J7</accession>
<proteinExistence type="predicted"/>
<reference evidence="2 3" key="1">
    <citation type="submission" date="2017-04" db="EMBL/GenBank/DDBJ databases">
        <authorList>
            <person name="Afonso C.L."/>
            <person name="Miller P.J."/>
            <person name="Scott M.A."/>
            <person name="Spackman E."/>
            <person name="Goraichik I."/>
            <person name="Dimitrov K.M."/>
            <person name="Suarez D.L."/>
            <person name="Swayne D.E."/>
        </authorList>
    </citation>
    <scope>NUCLEOTIDE SEQUENCE [LARGE SCALE GENOMIC DNA]</scope>
    <source>
        <strain evidence="2 3">N3/975</strain>
    </source>
</reference>
<evidence type="ECO:0000313" key="2">
    <source>
        <dbReference type="EMBL" id="SMF63816.1"/>
    </source>
</evidence>
<feature type="non-terminal residue" evidence="2">
    <location>
        <position position="1"/>
    </location>
</feature>
<name>A0A1X7G4J7_9BACL</name>
<dbReference type="Proteomes" id="UP000192940">
    <property type="component" value="Chromosome I"/>
</dbReference>
<dbReference type="NCBIfam" id="TIGR01766">
    <property type="entry name" value="IS200/IS605 family accessory protein TnpB-like domain"/>
    <property type="match status" value="1"/>
</dbReference>